<dbReference type="RefSeq" id="WP_151967172.1">
    <property type="nucleotide sequence ID" value="NZ_AP019860.1"/>
</dbReference>
<dbReference type="PANTHER" id="PTHR39338:SF6">
    <property type="entry name" value="BLL5662 PROTEIN"/>
    <property type="match status" value="1"/>
</dbReference>
<gene>
    <name evidence="2" type="ORF">UABAM_01290</name>
</gene>
<evidence type="ECO:0000256" key="1">
    <source>
        <dbReference type="SAM" id="MobiDB-lite"/>
    </source>
</evidence>
<protein>
    <recommendedName>
        <fullName evidence="4">VWFA domain-containing protein</fullName>
    </recommendedName>
</protein>
<evidence type="ECO:0000313" key="3">
    <source>
        <dbReference type="Proteomes" id="UP000326354"/>
    </source>
</evidence>
<accession>A0A5S9IK06</accession>
<reference evidence="2 3" key="1">
    <citation type="submission" date="2019-08" db="EMBL/GenBank/DDBJ databases">
        <title>Complete genome sequence of Candidatus Uab amorphum.</title>
        <authorList>
            <person name="Shiratori T."/>
            <person name="Suzuki S."/>
            <person name="Kakizawa Y."/>
            <person name="Ishida K."/>
        </authorList>
    </citation>
    <scope>NUCLEOTIDE SEQUENCE [LARGE SCALE GENOMIC DNA]</scope>
    <source>
        <strain evidence="2 3">SRT547</strain>
    </source>
</reference>
<evidence type="ECO:0008006" key="4">
    <source>
        <dbReference type="Google" id="ProtNLM"/>
    </source>
</evidence>
<dbReference type="AlphaFoldDB" id="A0A5S9IK06"/>
<evidence type="ECO:0000313" key="2">
    <source>
        <dbReference type="EMBL" id="BBM82947.1"/>
    </source>
</evidence>
<dbReference type="KEGG" id="uam:UABAM_01290"/>
<dbReference type="EMBL" id="AP019860">
    <property type="protein sequence ID" value="BBM82947.1"/>
    <property type="molecule type" value="Genomic_DNA"/>
</dbReference>
<name>A0A5S9IK06_UABAM</name>
<dbReference type="SUPFAM" id="SSF53300">
    <property type="entry name" value="vWA-like"/>
    <property type="match status" value="1"/>
</dbReference>
<dbReference type="OrthoDB" id="9790469at2"/>
<dbReference type="InterPro" id="IPR036465">
    <property type="entry name" value="vWFA_dom_sf"/>
</dbReference>
<organism evidence="2 3">
    <name type="scientific">Uabimicrobium amorphum</name>
    <dbReference type="NCBI Taxonomy" id="2596890"/>
    <lineage>
        <taxon>Bacteria</taxon>
        <taxon>Pseudomonadati</taxon>
        <taxon>Planctomycetota</taxon>
        <taxon>Candidatus Uabimicrobiia</taxon>
        <taxon>Candidatus Uabimicrobiales</taxon>
        <taxon>Candidatus Uabimicrobiaceae</taxon>
        <taxon>Candidatus Uabimicrobium</taxon>
    </lineage>
</organism>
<feature type="region of interest" description="Disordered" evidence="1">
    <location>
        <begin position="82"/>
        <end position="109"/>
    </location>
</feature>
<sequence>MNNFNKHLTQFFHYLKQQGLAVSIAEEIDACHAVMHIDILNRQTFYDALRTCVAKTYEHQQIFRQAFYEYWYSGVVRQEGLANSSSGEKGKGHSQKGEEATHQKSQKNGARMQSMFSYSPLHSIKHKQHFLPVADKSLQRTIEQIAWQLASSLDRNYRRSKNKRFDLRNTIRKNRKYHPDILHLHFCAKKKRKLKLIVLCDTSHSMKDYNYFFLQFIFAFARRYKEVKSFLFNTQLYDITPQTQQQNVRNVLLSVSQSGTRIGESLRAFFTKYRHLISKSTYIVIVSDGWDRGDVNLMEHSMEKLQHYSKGIIWLNPWSATPGFEPTTRCMKVAKPYIEVLSSVHDLDSLKKFSRLLCR</sequence>
<dbReference type="Pfam" id="PF05762">
    <property type="entry name" value="VWA_CoxE"/>
    <property type="match status" value="1"/>
</dbReference>
<dbReference type="PANTHER" id="PTHR39338">
    <property type="entry name" value="BLL5662 PROTEIN-RELATED"/>
    <property type="match status" value="1"/>
</dbReference>
<proteinExistence type="predicted"/>
<keyword evidence="3" id="KW-1185">Reference proteome</keyword>
<dbReference type="Proteomes" id="UP000326354">
    <property type="component" value="Chromosome"/>
</dbReference>
<feature type="compositionally biased region" description="Basic and acidic residues" evidence="1">
    <location>
        <begin position="88"/>
        <end position="102"/>
    </location>
</feature>
<dbReference type="InterPro" id="IPR008912">
    <property type="entry name" value="Uncharacterised_CoxE"/>
</dbReference>